<dbReference type="Gene3D" id="1.10.10.10">
    <property type="entry name" value="Winged helix-like DNA-binding domain superfamily/Winged helix DNA-binding domain"/>
    <property type="match status" value="1"/>
</dbReference>
<keyword evidence="7" id="KW-1185">Reference proteome</keyword>
<protein>
    <submittedName>
        <fullName evidence="6">Multifunctional cyclase-dehydratase-3-O-methyl transferase TcmN</fullName>
        <ecNumber evidence="6">2.1.1.-</ecNumber>
    </submittedName>
</protein>
<evidence type="ECO:0000313" key="6">
    <source>
        <dbReference type="EMBL" id="CAB3760772.1"/>
    </source>
</evidence>
<sequence length="351" mass="38189">MNSTDSRTNAPVADDPFGSQDDNRKMTEMIAGYRISQIVHTVARYSFADHMGDDHVTASRIAAIESLDEEATFRFMRACVTVGLMTYDAPTDTFCATSLLRTLRTDNPIALRSRAMFAVYHPVWTRLAEAVRTGESQTAHALGCDFWTYLQNHPAQSATFNDTMKGYSSAFDRDVAALIDTKSVHLAVDVGGGNGKLLQALLLANPSLHGTAFDLPSVVAGAEESARAPDMRARFSTVAGDFFVDVLPPADLYLMKFVLHNWDDEACVALLRNCRRSIRPGGRLFVAEALLGKSAESATGAMLDLNMLVLIGGKVRSREQLQELFVASKFRLVSAMPTSAAPFSLVEAAPV</sequence>
<dbReference type="Gene3D" id="3.40.50.150">
    <property type="entry name" value="Vaccinia Virus protein VP39"/>
    <property type="match status" value="1"/>
</dbReference>
<reference evidence="6 7" key="1">
    <citation type="submission" date="2020-04" db="EMBL/GenBank/DDBJ databases">
        <authorList>
            <person name="De Canck E."/>
        </authorList>
    </citation>
    <scope>NUCLEOTIDE SEQUENCE [LARGE SCALE GENOMIC DNA]</scope>
    <source>
        <strain evidence="6 7">LMG 29542</strain>
    </source>
</reference>
<dbReference type="InterPro" id="IPR016461">
    <property type="entry name" value="COMT-like"/>
</dbReference>
<organism evidence="6 7">
    <name type="scientific">Paraburkholderia humisilvae</name>
    <dbReference type="NCBI Taxonomy" id="627669"/>
    <lineage>
        <taxon>Bacteria</taxon>
        <taxon>Pseudomonadati</taxon>
        <taxon>Pseudomonadota</taxon>
        <taxon>Betaproteobacteria</taxon>
        <taxon>Burkholderiales</taxon>
        <taxon>Burkholderiaceae</taxon>
        <taxon>Paraburkholderia</taxon>
    </lineage>
</organism>
<dbReference type="GO" id="GO:0032259">
    <property type="term" value="P:methylation"/>
    <property type="evidence" value="ECO:0007669"/>
    <property type="project" value="UniProtKB-KW"/>
</dbReference>
<name>A0A6J5E6P9_9BURK</name>
<dbReference type="RefSeq" id="WP_175228087.1">
    <property type="nucleotide sequence ID" value="NZ_CADIKH010000017.1"/>
</dbReference>
<dbReference type="InterPro" id="IPR029063">
    <property type="entry name" value="SAM-dependent_MTases_sf"/>
</dbReference>
<evidence type="ECO:0000313" key="7">
    <source>
        <dbReference type="Proteomes" id="UP000494363"/>
    </source>
</evidence>
<evidence type="ECO:0000256" key="4">
    <source>
        <dbReference type="SAM" id="MobiDB-lite"/>
    </source>
</evidence>
<evidence type="ECO:0000259" key="5">
    <source>
        <dbReference type="Pfam" id="PF00891"/>
    </source>
</evidence>
<dbReference type="CDD" id="cd02440">
    <property type="entry name" value="AdoMet_MTases"/>
    <property type="match status" value="1"/>
</dbReference>
<dbReference type="SUPFAM" id="SSF53335">
    <property type="entry name" value="S-adenosyl-L-methionine-dependent methyltransferases"/>
    <property type="match status" value="1"/>
</dbReference>
<proteinExistence type="predicted"/>
<dbReference type="PANTHER" id="PTHR43712">
    <property type="entry name" value="PUTATIVE (AFU_ORTHOLOGUE AFUA_4G14580)-RELATED"/>
    <property type="match status" value="1"/>
</dbReference>
<feature type="region of interest" description="Disordered" evidence="4">
    <location>
        <begin position="1"/>
        <end position="23"/>
    </location>
</feature>
<keyword evidence="1 6" id="KW-0489">Methyltransferase</keyword>
<gene>
    <name evidence="6" type="primary">tcmN</name>
    <name evidence="6" type="ORF">LMG29542_03917</name>
</gene>
<dbReference type="EC" id="2.1.1.-" evidence="6"/>
<feature type="domain" description="O-methyltransferase C-terminal" evidence="5">
    <location>
        <begin position="124"/>
        <end position="330"/>
    </location>
</feature>
<dbReference type="Pfam" id="PF00891">
    <property type="entry name" value="Methyltransf_2"/>
    <property type="match status" value="1"/>
</dbReference>
<dbReference type="Gene3D" id="1.10.287.1350">
    <property type="match status" value="1"/>
</dbReference>
<dbReference type="GO" id="GO:0008171">
    <property type="term" value="F:O-methyltransferase activity"/>
    <property type="evidence" value="ECO:0007669"/>
    <property type="project" value="InterPro"/>
</dbReference>
<evidence type="ECO:0000256" key="2">
    <source>
        <dbReference type="ARBA" id="ARBA00022679"/>
    </source>
</evidence>
<dbReference type="SUPFAM" id="SSF46785">
    <property type="entry name" value="Winged helix' DNA-binding domain"/>
    <property type="match status" value="1"/>
</dbReference>
<evidence type="ECO:0000256" key="3">
    <source>
        <dbReference type="ARBA" id="ARBA00022691"/>
    </source>
</evidence>
<keyword evidence="3" id="KW-0949">S-adenosyl-L-methionine</keyword>
<dbReference type="InterPro" id="IPR036390">
    <property type="entry name" value="WH_DNA-bd_sf"/>
</dbReference>
<dbReference type="InterPro" id="IPR001077">
    <property type="entry name" value="COMT_C"/>
</dbReference>
<evidence type="ECO:0000256" key="1">
    <source>
        <dbReference type="ARBA" id="ARBA00022603"/>
    </source>
</evidence>
<dbReference type="EMBL" id="CADIKH010000017">
    <property type="protein sequence ID" value="CAB3760772.1"/>
    <property type="molecule type" value="Genomic_DNA"/>
</dbReference>
<dbReference type="PANTHER" id="PTHR43712:SF2">
    <property type="entry name" value="O-METHYLTRANSFERASE CICE"/>
    <property type="match status" value="1"/>
</dbReference>
<dbReference type="PROSITE" id="PS51683">
    <property type="entry name" value="SAM_OMT_II"/>
    <property type="match status" value="1"/>
</dbReference>
<dbReference type="AlphaFoldDB" id="A0A6J5E6P9"/>
<dbReference type="Proteomes" id="UP000494363">
    <property type="component" value="Unassembled WGS sequence"/>
</dbReference>
<keyword evidence="2 6" id="KW-0808">Transferase</keyword>
<dbReference type="InterPro" id="IPR036388">
    <property type="entry name" value="WH-like_DNA-bd_sf"/>
</dbReference>
<accession>A0A6J5E6P9</accession>